<reference evidence="3 4" key="1">
    <citation type="journal article" date="2023" name="bioRxiv">
        <title>High-quality genome assemblies of four members of thePodospora anserinaspecies complex.</title>
        <authorList>
            <person name="Ament-Velasquez S.L."/>
            <person name="Vogan A.A."/>
            <person name="Wallerman O."/>
            <person name="Hartmann F."/>
            <person name="Gautier V."/>
            <person name="Silar P."/>
            <person name="Giraud T."/>
            <person name="Johannesson H."/>
        </authorList>
    </citation>
    <scope>NUCLEOTIDE SEQUENCE [LARGE SCALE GENOMIC DNA]</scope>
    <source>
        <strain evidence="3 4">CBS 112042</strain>
    </source>
</reference>
<accession>A0ABR0FBI2</accession>
<dbReference type="SMART" id="SM00355">
    <property type="entry name" value="ZnF_C2H2"/>
    <property type="match status" value="3"/>
</dbReference>
<keyword evidence="4" id="KW-1185">Reference proteome</keyword>
<dbReference type="PANTHER" id="PTHR35391">
    <property type="entry name" value="C2H2-TYPE DOMAIN-CONTAINING PROTEIN-RELATED"/>
    <property type="match status" value="1"/>
</dbReference>
<dbReference type="PROSITE" id="PS00028">
    <property type="entry name" value="ZINC_FINGER_C2H2_1"/>
    <property type="match status" value="1"/>
</dbReference>
<evidence type="ECO:0000313" key="4">
    <source>
        <dbReference type="Proteomes" id="UP001322138"/>
    </source>
</evidence>
<feature type="region of interest" description="Disordered" evidence="1">
    <location>
        <begin position="263"/>
        <end position="346"/>
    </location>
</feature>
<dbReference type="Pfam" id="PF26082">
    <property type="entry name" value="zf-C2H2_AcuF"/>
    <property type="match status" value="1"/>
</dbReference>
<dbReference type="GeneID" id="87900860"/>
<sequence length="455" mass="51918">MSAILFPLSKKSDRERLGKVISRRRQYLKYRELHHHKLAYGLEGGSEDDEAAQSTVASSIPHRLKNQNKMKPRLRRRVLDEDDAVSVRTDTTYSSSLFTGDRPRIPAIPKAAADGPFECPLCYMMITATNARTWTKHVLADLRPYMCLSPDCAMSTIDFQTRNEWMRHILNKHWKTWTCPRCRDHFDSTIEFKTHVVGLHMMFLSESDMDKVIDECGKPKAIGVKCTCQLCQEKLSSAKDYFRHLARHQRDLVLFALPKFGEDDEVGGGGDGDSPDDGSTPSDDSEDGINLQRPQKKSDDRSEGNSDPSNGDEASPIQRRQEENQGQGEARGRLGEKFTPKFNEPTTTISQNEAKKTLPLKGILKKLRAQFPELFPEWDREEINDPRQNKWTKISRSLVDPEALDLGLEEFHTMESFVAVHRFLPQEEIKSYVDLTKAVWGNLEPPTHNEQASLF</sequence>
<dbReference type="RefSeq" id="XP_062730110.1">
    <property type="nucleotide sequence ID" value="XM_062881378.1"/>
</dbReference>
<dbReference type="Proteomes" id="UP001322138">
    <property type="component" value="Unassembled WGS sequence"/>
</dbReference>
<evidence type="ECO:0000259" key="2">
    <source>
        <dbReference type="PROSITE" id="PS00028"/>
    </source>
</evidence>
<dbReference type="InterPro" id="IPR058348">
    <property type="entry name" value="DUF8035"/>
</dbReference>
<comment type="caution">
    <text evidence="3">The sequence shown here is derived from an EMBL/GenBank/DDBJ whole genome shotgun (WGS) entry which is preliminary data.</text>
</comment>
<evidence type="ECO:0000313" key="3">
    <source>
        <dbReference type="EMBL" id="KAK4641134.1"/>
    </source>
</evidence>
<gene>
    <name evidence="3" type="ORF">QC761_609690</name>
</gene>
<evidence type="ECO:0000256" key="1">
    <source>
        <dbReference type="SAM" id="MobiDB-lite"/>
    </source>
</evidence>
<dbReference type="PANTHER" id="PTHR35391:SF7">
    <property type="entry name" value="C2H2-TYPE DOMAIN-CONTAINING PROTEIN"/>
    <property type="match status" value="1"/>
</dbReference>
<proteinExistence type="predicted"/>
<dbReference type="Pfam" id="PF26118">
    <property type="entry name" value="DUF8035"/>
    <property type="match status" value="1"/>
</dbReference>
<dbReference type="InterPro" id="IPR058925">
    <property type="entry name" value="zf-C2H2_AcuF"/>
</dbReference>
<organism evidence="3 4">
    <name type="scientific">Podospora bellae-mahoneyi</name>
    <dbReference type="NCBI Taxonomy" id="2093777"/>
    <lineage>
        <taxon>Eukaryota</taxon>
        <taxon>Fungi</taxon>
        <taxon>Dikarya</taxon>
        <taxon>Ascomycota</taxon>
        <taxon>Pezizomycotina</taxon>
        <taxon>Sordariomycetes</taxon>
        <taxon>Sordariomycetidae</taxon>
        <taxon>Sordariales</taxon>
        <taxon>Podosporaceae</taxon>
        <taxon>Podospora</taxon>
    </lineage>
</organism>
<feature type="domain" description="C2H2-type" evidence="2">
    <location>
        <begin position="179"/>
        <end position="200"/>
    </location>
</feature>
<dbReference type="EMBL" id="JAFFGZ010000008">
    <property type="protein sequence ID" value="KAK4641134.1"/>
    <property type="molecule type" value="Genomic_DNA"/>
</dbReference>
<protein>
    <recommendedName>
        <fullName evidence="2">C2H2-type domain-containing protein</fullName>
    </recommendedName>
</protein>
<dbReference type="InterPro" id="IPR013087">
    <property type="entry name" value="Znf_C2H2_type"/>
</dbReference>
<feature type="compositionally biased region" description="Basic and acidic residues" evidence="1">
    <location>
        <begin position="330"/>
        <end position="339"/>
    </location>
</feature>
<name>A0ABR0FBI2_9PEZI</name>